<keyword evidence="5" id="KW-0963">Cytoplasm</keyword>
<evidence type="ECO:0000259" key="11">
    <source>
        <dbReference type="Pfam" id="PF18097"/>
    </source>
</evidence>
<feature type="domain" description="Vta1/callose synthase N-terminal" evidence="10">
    <location>
        <begin position="9"/>
        <end position="149"/>
    </location>
</feature>
<keyword evidence="8" id="KW-0472">Membrane</keyword>
<feature type="domain" description="Vta1 C-terminal" evidence="11">
    <location>
        <begin position="223"/>
        <end position="254"/>
    </location>
</feature>
<comment type="caution">
    <text evidence="12">The sequence shown here is derived from an EMBL/GenBank/DDBJ whole genome shotgun (WGS) entry which is preliminary data.</text>
</comment>
<dbReference type="Pfam" id="PF18097">
    <property type="entry name" value="Vta1_C"/>
    <property type="match status" value="1"/>
</dbReference>
<dbReference type="InterPro" id="IPR039431">
    <property type="entry name" value="Vta1/CALS_N"/>
</dbReference>
<feature type="region of interest" description="Disordered" evidence="9">
    <location>
        <begin position="150"/>
        <end position="173"/>
    </location>
</feature>
<dbReference type="OMA" id="NECICND"/>
<proteinExistence type="inferred from homology"/>
<evidence type="ECO:0000256" key="6">
    <source>
        <dbReference type="ARBA" id="ARBA00022753"/>
    </source>
</evidence>
<dbReference type="Gene3D" id="1.20.5.420">
    <property type="entry name" value="Immunoglobulin FC, subunit C"/>
    <property type="match status" value="1"/>
</dbReference>
<evidence type="ECO:0000259" key="10">
    <source>
        <dbReference type="Pfam" id="PF04652"/>
    </source>
</evidence>
<dbReference type="PANTHER" id="PTHR46009:SF1">
    <property type="entry name" value="VACUOLAR PROTEIN SORTING-ASSOCIATED PROTEIN VTA1 HOMOLOG"/>
    <property type="match status" value="1"/>
</dbReference>
<reference evidence="12" key="1">
    <citation type="submission" date="2021-02" db="EMBL/GenBank/DDBJ databases">
        <authorList>
            <person name="Dougan E. K."/>
            <person name="Rhodes N."/>
            <person name="Thang M."/>
            <person name="Chan C."/>
        </authorList>
    </citation>
    <scope>NUCLEOTIDE SEQUENCE</scope>
</reference>
<accession>A0A813FF73</accession>
<evidence type="ECO:0000313" key="13">
    <source>
        <dbReference type="Proteomes" id="UP000654075"/>
    </source>
</evidence>
<name>A0A813FF73_POLGL</name>
<dbReference type="Gene3D" id="1.25.40.270">
    <property type="entry name" value="Vacuolar protein sorting-associated protein vta1"/>
    <property type="match status" value="1"/>
</dbReference>
<dbReference type="InterPro" id="IPR041212">
    <property type="entry name" value="Vta1_C"/>
</dbReference>
<evidence type="ECO:0000256" key="2">
    <source>
        <dbReference type="ARBA" id="ARBA00004496"/>
    </source>
</evidence>
<keyword evidence="4" id="KW-0813">Transport</keyword>
<evidence type="ECO:0008006" key="14">
    <source>
        <dbReference type="Google" id="ProtNLM"/>
    </source>
</evidence>
<dbReference type="InterPro" id="IPR023175">
    <property type="entry name" value="Vta1/CALS_N_sf"/>
</dbReference>
<evidence type="ECO:0000256" key="9">
    <source>
        <dbReference type="SAM" id="MobiDB-lite"/>
    </source>
</evidence>
<dbReference type="InterPro" id="IPR044538">
    <property type="entry name" value="Vta1-like"/>
</dbReference>
<protein>
    <recommendedName>
        <fullName evidence="14">Vta1/callose synthase N-terminal domain-containing protein</fullName>
    </recommendedName>
</protein>
<dbReference type="GO" id="GO:0010008">
    <property type="term" value="C:endosome membrane"/>
    <property type="evidence" value="ECO:0007669"/>
    <property type="project" value="UniProtKB-SubCell"/>
</dbReference>
<evidence type="ECO:0000256" key="4">
    <source>
        <dbReference type="ARBA" id="ARBA00022448"/>
    </source>
</evidence>
<keyword evidence="13" id="KW-1185">Reference proteome</keyword>
<dbReference type="Proteomes" id="UP000654075">
    <property type="component" value="Unassembled WGS sequence"/>
</dbReference>
<evidence type="ECO:0000313" key="12">
    <source>
        <dbReference type="EMBL" id="CAE8611977.1"/>
    </source>
</evidence>
<evidence type="ECO:0000256" key="7">
    <source>
        <dbReference type="ARBA" id="ARBA00022927"/>
    </source>
</evidence>
<dbReference type="EMBL" id="CAJNNV010025064">
    <property type="protein sequence ID" value="CAE8611977.1"/>
    <property type="molecule type" value="Genomic_DNA"/>
</dbReference>
<evidence type="ECO:0000256" key="5">
    <source>
        <dbReference type="ARBA" id="ARBA00022490"/>
    </source>
</evidence>
<dbReference type="OrthoDB" id="391137at2759"/>
<dbReference type="PANTHER" id="PTHR46009">
    <property type="entry name" value="VACUOLAR PROTEIN SORTING-ASSOCIATED PROTEIN VTA1 HOMOLOG"/>
    <property type="match status" value="1"/>
</dbReference>
<evidence type="ECO:0000256" key="1">
    <source>
        <dbReference type="ARBA" id="ARBA00004481"/>
    </source>
</evidence>
<gene>
    <name evidence="12" type="ORF">PGLA1383_LOCUS29772</name>
</gene>
<dbReference type="AlphaFoldDB" id="A0A813FF73"/>
<dbReference type="GO" id="GO:0032511">
    <property type="term" value="P:late endosome to vacuole transport via multivesicular body sorting pathway"/>
    <property type="evidence" value="ECO:0007669"/>
    <property type="project" value="InterPro"/>
</dbReference>
<comment type="similarity">
    <text evidence="3">Belongs to the VTA1 family.</text>
</comment>
<comment type="subcellular location">
    <subcellularLocation>
        <location evidence="2">Cytoplasm</location>
    </subcellularLocation>
    <subcellularLocation>
        <location evidence="1">Endosome membrane</location>
        <topology evidence="1">Peripheral membrane protein</topology>
    </subcellularLocation>
</comment>
<dbReference type="GO" id="GO:0015031">
    <property type="term" value="P:protein transport"/>
    <property type="evidence" value="ECO:0007669"/>
    <property type="project" value="UniProtKB-KW"/>
</dbReference>
<dbReference type="Pfam" id="PF04652">
    <property type="entry name" value="Vta1"/>
    <property type="match status" value="1"/>
</dbReference>
<evidence type="ECO:0000256" key="3">
    <source>
        <dbReference type="ARBA" id="ARBA00007895"/>
    </source>
</evidence>
<keyword evidence="6" id="KW-0967">Endosome</keyword>
<evidence type="ECO:0000256" key="8">
    <source>
        <dbReference type="ARBA" id="ARBA00023136"/>
    </source>
</evidence>
<sequence>MAVVLKKCRPYLQRAEELSAHEPVIAHYCRLYAMEILIRARQGGEVSPDIQALLLAELEKAETARKALDLSAGQETVESFALRVFDAADVADRTAEDGSDRAPVVPQFYVAGLFLEICAQFYEGELPPDLAEKAKYARFRVVQIREGIRNGTSSAPADPDASRVASDAAPGPQAPAMAAMLRPVAAASPHHGGAASGYCTAAGASPVAAGGVMQPQMPHAIKAESKKQAEFASSALDFGDVATARRCLLEALRLIDGRVK</sequence>
<keyword evidence="7" id="KW-0653">Protein transport</keyword>
<organism evidence="12 13">
    <name type="scientific">Polarella glacialis</name>
    <name type="common">Dinoflagellate</name>
    <dbReference type="NCBI Taxonomy" id="89957"/>
    <lineage>
        <taxon>Eukaryota</taxon>
        <taxon>Sar</taxon>
        <taxon>Alveolata</taxon>
        <taxon>Dinophyceae</taxon>
        <taxon>Suessiales</taxon>
        <taxon>Suessiaceae</taxon>
        <taxon>Polarella</taxon>
    </lineage>
</organism>
<dbReference type="GO" id="GO:0005771">
    <property type="term" value="C:multivesicular body"/>
    <property type="evidence" value="ECO:0007669"/>
    <property type="project" value="TreeGrafter"/>
</dbReference>